<dbReference type="GO" id="GO:0006508">
    <property type="term" value="P:proteolysis"/>
    <property type="evidence" value="ECO:0007669"/>
    <property type="project" value="UniProtKB-KW"/>
</dbReference>
<sequence length="204" mass="22166">GNMSGNMDKEGGLCSRPPLLVGVSNYDYWKSRMMGFLKSMDSKTWKAVLKGWEPPVVIDKEGKPTSELKEVENWSKEEDELALANSRALYADDTSSLHEFKNLAPWRNLASAGAFSLCQWRHGAAVWRHGAVKTKEQGFLSATGATAQEGGAVAQDEHQESRQGAEGGAMAQECCAAAQFLTNSLRHGAESGAVAQARSLYKKN</sequence>
<dbReference type="GO" id="GO:0008233">
    <property type="term" value="F:peptidase activity"/>
    <property type="evidence" value="ECO:0007669"/>
    <property type="project" value="UniProtKB-KW"/>
</dbReference>
<evidence type="ECO:0000256" key="1">
    <source>
        <dbReference type="SAM" id="MobiDB-lite"/>
    </source>
</evidence>
<name>A0A2K3MN50_TRIPR</name>
<feature type="non-terminal residue" evidence="2">
    <location>
        <position position="1"/>
    </location>
</feature>
<keyword evidence="2" id="KW-0378">Hydrolase</keyword>
<comment type="caution">
    <text evidence="2">The sequence shown here is derived from an EMBL/GenBank/DDBJ whole genome shotgun (WGS) entry which is preliminary data.</text>
</comment>
<dbReference type="EMBL" id="ASHM01010322">
    <property type="protein sequence ID" value="PNX92149.1"/>
    <property type="molecule type" value="Genomic_DNA"/>
</dbReference>
<organism evidence="2 3">
    <name type="scientific">Trifolium pratense</name>
    <name type="common">Red clover</name>
    <dbReference type="NCBI Taxonomy" id="57577"/>
    <lineage>
        <taxon>Eukaryota</taxon>
        <taxon>Viridiplantae</taxon>
        <taxon>Streptophyta</taxon>
        <taxon>Embryophyta</taxon>
        <taxon>Tracheophyta</taxon>
        <taxon>Spermatophyta</taxon>
        <taxon>Magnoliopsida</taxon>
        <taxon>eudicotyledons</taxon>
        <taxon>Gunneridae</taxon>
        <taxon>Pentapetalae</taxon>
        <taxon>rosids</taxon>
        <taxon>fabids</taxon>
        <taxon>Fabales</taxon>
        <taxon>Fabaceae</taxon>
        <taxon>Papilionoideae</taxon>
        <taxon>50 kb inversion clade</taxon>
        <taxon>NPAAA clade</taxon>
        <taxon>Hologalegina</taxon>
        <taxon>IRL clade</taxon>
        <taxon>Trifolieae</taxon>
        <taxon>Trifolium</taxon>
    </lineage>
</organism>
<protein>
    <submittedName>
        <fullName evidence="2">Gag-protease polyprotein</fullName>
    </submittedName>
</protein>
<dbReference type="Proteomes" id="UP000236291">
    <property type="component" value="Unassembled WGS sequence"/>
</dbReference>
<reference evidence="2 3" key="2">
    <citation type="journal article" date="2017" name="Front. Plant Sci.">
        <title>Gene Classification and Mining of Molecular Markers Useful in Red Clover (Trifolium pratense) Breeding.</title>
        <authorList>
            <person name="Istvanek J."/>
            <person name="Dluhosova J."/>
            <person name="Dluhos P."/>
            <person name="Patkova L."/>
            <person name="Nedelnik J."/>
            <person name="Repkova J."/>
        </authorList>
    </citation>
    <scope>NUCLEOTIDE SEQUENCE [LARGE SCALE GENOMIC DNA]</scope>
    <source>
        <strain evidence="3">cv. Tatra</strain>
        <tissue evidence="2">Young leaves</tissue>
    </source>
</reference>
<feature type="region of interest" description="Disordered" evidence="1">
    <location>
        <begin position="148"/>
        <end position="167"/>
    </location>
</feature>
<evidence type="ECO:0000313" key="3">
    <source>
        <dbReference type="Proteomes" id="UP000236291"/>
    </source>
</evidence>
<evidence type="ECO:0000313" key="2">
    <source>
        <dbReference type="EMBL" id="PNX92149.1"/>
    </source>
</evidence>
<gene>
    <name evidence="2" type="ORF">L195_g015282</name>
</gene>
<keyword evidence="2" id="KW-0645">Protease</keyword>
<reference evidence="2 3" key="1">
    <citation type="journal article" date="2014" name="Am. J. Bot.">
        <title>Genome assembly and annotation for red clover (Trifolium pratense; Fabaceae).</title>
        <authorList>
            <person name="Istvanek J."/>
            <person name="Jaros M."/>
            <person name="Krenek A."/>
            <person name="Repkova J."/>
        </authorList>
    </citation>
    <scope>NUCLEOTIDE SEQUENCE [LARGE SCALE GENOMIC DNA]</scope>
    <source>
        <strain evidence="3">cv. Tatra</strain>
        <tissue evidence="2">Young leaves</tissue>
    </source>
</reference>
<accession>A0A2K3MN50</accession>
<proteinExistence type="predicted"/>
<dbReference type="AlphaFoldDB" id="A0A2K3MN50"/>